<evidence type="ECO:0000313" key="1">
    <source>
        <dbReference type="EMBL" id="KIK04756.1"/>
    </source>
</evidence>
<dbReference type="AlphaFoldDB" id="A0A0C9XIB5"/>
<gene>
    <name evidence="1" type="ORF">K443DRAFT_645538</name>
</gene>
<feature type="non-terminal residue" evidence="1">
    <location>
        <position position="1"/>
    </location>
</feature>
<organism evidence="1 2">
    <name type="scientific">Laccaria amethystina LaAM-08-1</name>
    <dbReference type="NCBI Taxonomy" id="1095629"/>
    <lineage>
        <taxon>Eukaryota</taxon>
        <taxon>Fungi</taxon>
        <taxon>Dikarya</taxon>
        <taxon>Basidiomycota</taxon>
        <taxon>Agaricomycotina</taxon>
        <taxon>Agaricomycetes</taxon>
        <taxon>Agaricomycetidae</taxon>
        <taxon>Agaricales</taxon>
        <taxon>Agaricineae</taxon>
        <taxon>Hydnangiaceae</taxon>
        <taxon>Laccaria</taxon>
    </lineage>
</organism>
<proteinExistence type="predicted"/>
<accession>A0A0C9XIB5</accession>
<sequence length="143" mass="15437">RSHSTAQHFVTCPVGARNPVLRSVNVSAQDSVAHLPYSKTSSRLVYPETHLNVPISNLRSHGNPLPEAQKHLKWRSSICFVNNDRALFILGKAEWGTGGGQTIGGMKFWLALSPVTWPANSISPNVYGSSPSSNFNAVDGLGD</sequence>
<reference evidence="1 2" key="1">
    <citation type="submission" date="2014-04" db="EMBL/GenBank/DDBJ databases">
        <authorList>
            <consortium name="DOE Joint Genome Institute"/>
            <person name="Kuo A."/>
            <person name="Kohler A."/>
            <person name="Nagy L.G."/>
            <person name="Floudas D."/>
            <person name="Copeland A."/>
            <person name="Barry K.W."/>
            <person name="Cichocki N."/>
            <person name="Veneault-Fourrey C."/>
            <person name="LaButti K."/>
            <person name="Lindquist E.A."/>
            <person name="Lipzen A."/>
            <person name="Lundell T."/>
            <person name="Morin E."/>
            <person name="Murat C."/>
            <person name="Sun H."/>
            <person name="Tunlid A."/>
            <person name="Henrissat B."/>
            <person name="Grigoriev I.V."/>
            <person name="Hibbett D.S."/>
            <person name="Martin F."/>
            <person name="Nordberg H.P."/>
            <person name="Cantor M.N."/>
            <person name="Hua S.X."/>
        </authorList>
    </citation>
    <scope>NUCLEOTIDE SEQUENCE [LARGE SCALE GENOMIC DNA]</scope>
    <source>
        <strain evidence="1 2">LaAM-08-1</strain>
    </source>
</reference>
<reference evidence="2" key="2">
    <citation type="submission" date="2015-01" db="EMBL/GenBank/DDBJ databases">
        <title>Evolutionary Origins and Diversification of the Mycorrhizal Mutualists.</title>
        <authorList>
            <consortium name="DOE Joint Genome Institute"/>
            <consortium name="Mycorrhizal Genomics Consortium"/>
            <person name="Kohler A."/>
            <person name="Kuo A."/>
            <person name="Nagy L.G."/>
            <person name="Floudas D."/>
            <person name="Copeland A."/>
            <person name="Barry K.W."/>
            <person name="Cichocki N."/>
            <person name="Veneault-Fourrey C."/>
            <person name="LaButti K."/>
            <person name="Lindquist E.A."/>
            <person name="Lipzen A."/>
            <person name="Lundell T."/>
            <person name="Morin E."/>
            <person name="Murat C."/>
            <person name="Riley R."/>
            <person name="Ohm R."/>
            <person name="Sun H."/>
            <person name="Tunlid A."/>
            <person name="Henrissat B."/>
            <person name="Grigoriev I.V."/>
            <person name="Hibbett D.S."/>
            <person name="Martin F."/>
        </authorList>
    </citation>
    <scope>NUCLEOTIDE SEQUENCE [LARGE SCALE GENOMIC DNA]</scope>
    <source>
        <strain evidence="2">LaAM-08-1</strain>
    </source>
</reference>
<dbReference type="HOGENOM" id="CLU_1810745_0_0_1"/>
<dbReference type="EMBL" id="KN838566">
    <property type="protein sequence ID" value="KIK04756.1"/>
    <property type="molecule type" value="Genomic_DNA"/>
</dbReference>
<protein>
    <submittedName>
        <fullName evidence="1">Uncharacterized protein</fullName>
    </submittedName>
</protein>
<keyword evidence="2" id="KW-1185">Reference proteome</keyword>
<evidence type="ECO:0000313" key="2">
    <source>
        <dbReference type="Proteomes" id="UP000054477"/>
    </source>
</evidence>
<name>A0A0C9XIB5_9AGAR</name>
<dbReference type="Proteomes" id="UP000054477">
    <property type="component" value="Unassembled WGS sequence"/>
</dbReference>